<proteinExistence type="predicted"/>
<reference evidence="4" key="2">
    <citation type="submission" date="2008-08" db="EMBL/GenBank/DDBJ databases">
        <authorList>
            <consortium name="Diatom Consortium"/>
            <person name="Grigoriev I."/>
            <person name="Grimwood J."/>
            <person name="Kuo A."/>
            <person name="Otillar R.P."/>
            <person name="Salamov A."/>
            <person name="Detter J.C."/>
            <person name="Lindquist E."/>
            <person name="Shapiro H."/>
            <person name="Lucas S."/>
            <person name="Glavina del Rio T."/>
            <person name="Pitluck S."/>
            <person name="Rokhsar D."/>
            <person name="Bowler C."/>
        </authorList>
    </citation>
    <scope>GENOME REANNOTATION</scope>
    <source>
        <strain evidence="4">CCAP 1055/1</strain>
    </source>
</reference>
<reference evidence="3 4" key="1">
    <citation type="journal article" date="2008" name="Nature">
        <title>The Phaeodactylum genome reveals the evolutionary history of diatom genomes.</title>
        <authorList>
            <person name="Bowler C."/>
            <person name="Allen A.E."/>
            <person name="Badger J.H."/>
            <person name="Grimwood J."/>
            <person name="Jabbari K."/>
            <person name="Kuo A."/>
            <person name="Maheswari U."/>
            <person name="Martens C."/>
            <person name="Maumus F."/>
            <person name="Otillar R.P."/>
            <person name="Rayko E."/>
            <person name="Salamov A."/>
            <person name="Vandepoele K."/>
            <person name="Beszteri B."/>
            <person name="Gruber A."/>
            <person name="Heijde M."/>
            <person name="Katinka M."/>
            <person name="Mock T."/>
            <person name="Valentin K."/>
            <person name="Verret F."/>
            <person name="Berges J.A."/>
            <person name="Brownlee C."/>
            <person name="Cadoret J.P."/>
            <person name="Chiovitti A."/>
            <person name="Choi C.J."/>
            <person name="Coesel S."/>
            <person name="De Martino A."/>
            <person name="Detter J.C."/>
            <person name="Durkin C."/>
            <person name="Falciatore A."/>
            <person name="Fournet J."/>
            <person name="Haruta M."/>
            <person name="Huysman M.J."/>
            <person name="Jenkins B.D."/>
            <person name="Jiroutova K."/>
            <person name="Jorgensen R.E."/>
            <person name="Joubert Y."/>
            <person name="Kaplan A."/>
            <person name="Kroger N."/>
            <person name="Kroth P.G."/>
            <person name="La Roche J."/>
            <person name="Lindquist E."/>
            <person name="Lommer M."/>
            <person name="Martin-Jezequel V."/>
            <person name="Lopez P.J."/>
            <person name="Lucas S."/>
            <person name="Mangogna M."/>
            <person name="McGinnis K."/>
            <person name="Medlin L.K."/>
            <person name="Montsant A."/>
            <person name="Oudot-Le Secq M.P."/>
            <person name="Napoli C."/>
            <person name="Obornik M."/>
            <person name="Parker M.S."/>
            <person name="Petit J.L."/>
            <person name="Porcel B.M."/>
            <person name="Poulsen N."/>
            <person name="Robison M."/>
            <person name="Rychlewski L."/>
            <person name="Rynearson T.A."/>
            <person name="Schmutz J."/>
            <person name="Shapiro H."/>
            <person name="Siaut M."/>
            <person name="Stanley M."/>
            <person name="Sussman M.R."/>
            <person name="Taylor A.R."/>
            <person name="Vardi A."/>
            <person name="von Dassow P."/>
            <person name="Vyverman W."/>
            <person name="Willis A."/>
            <person name="Wyrwicz L.S."/>
            <person name="Rokhsar D.S."/>
            <person name="Weissenbach J."/>
            <person name="Armbrust E.V."/>
            <person name="Green B.R."/>
            <person name="Van de Peer Y."/>
            <person name="Grigoriev I.V."/>
        </authorList>
    </citation>
    <scope>NUCLEOTIDE SEQUENCE [LARGE SCALE GENOMIC DNA]</scope>
    <source>
        <strain evidence="3 4">CCAP 1055/1</strain>
    </source>
</reference>
<sequence length="557" mass="60397">MKSIKGSVILFAAFIAAPLIAAGIDISSDESILSEFSTNPIGIRGLANRIKRTPVMQRTPKTKALSRRSDSKNNKRSNIKINRKPEPANAMDETTPNQDTTCALEPTVVDSTIIVEFSGNTGEPLPETERAALQNAVLTSYNELLASGCDFPFFREAVAVTILNESGGGANITAPARALKEDSHFSISNRRDLRRLFKRRFTFGVTVRCRGGCPPETTAFTGNKSGNTTAPNPKASKTAAPTSAPKQTSPNTQCRCTIGIVIPPAETDFTEVFIENVADLQESRELPAELGLPDATIELEQQSCEEESIFESFVTIDVNGDPSNFTSVEIDLMEEIFIQSYNDLNADNCDPNFLRIRNASFVLPDDLPELPGGGTRTLAIQHRRERFLRKIGFRFTASCFDCRGESSVFTGNIGSRYLEESTSLVVDTRRGLQVNVLEDCFCPAFGVVINRPPTVEEFEVAFSETFVEVKTESVLFEDIESISNVTEDNDVILDPSHVPTTVPSLMPSTEPSLMPSVAPSSKPSSHFPSLTPSANPSKAPTFAPTPGSALPSGPSLG</sequence>
<dbReference type="RefSeq" id="XP_002176529.1">
    <property type="nucleotide sequence ID" value="XM_002176493.1"/>
</dbReference>
<feature type="compositionally biased region" description="Polar residues" evidence="1">
    <location>
        <begin position="498"/>
        <end position="511"/>
    </location>
</feature>
<evidence type="ECO:0000256" key="1">
    <source>
        <dbReference type="SAM" id="MobiDB-lite"/>
    </source>
</evidence>
<feature type="compositionally biased region" description="Polar residues" evidence="1">
    <location>
        <begin position="218"/>
        <end position="231"/>
    </location>
</feature>
<protein>
    <submittedName>
        <fullName evidence="3">Uncharacterized protein</fullName>
    </submittedName>
</protein>
<feature type="compositionally biased region" description="Polar residues" evidence="1">
    <location>
        <begin position="239"/>
        <end position="251"/>
    </location>
</feature>
<evidence type="ECO:0000256" key="2">
    <source>
        <dbReference type="SAM" id="SignalP"/>
    </source>
</evidence>
<keyword evidence="4" id="KW-1185">Reference proteome</keyword>
<dbReference type="KEGG" id="pti:PHATRDRAFT_42459"/>
<feature type="compositionally biased region" description="Polar residues" evidence="1">
    <location>
        <begin position="518"/>
        <end position="538"/>
    </location>
</feature>
<feature type="region of interest" description="Disordered" evidence="1">
    <location>
        <begin position="216"/>
        <end position="251"/>
    </location>
</feature>
<dbReference type="Proteomes" id="UP000000759">
    <property type="component" value="Chromosome 1"/>
</dbReference>
<organism evidence="3 4">
    <name type="scientific">Phaeodactylum tricornutum (strain CCAP 1055/1)</name>
    <dbReference type="NCBI Taxonomy" id="556484"/>
    <lineage>
        <taxon>Eukaryota</taxon>
        <taxon>Sar</taxon>
        <taxon>Stramenopiles</taxon>
        <taxon>Ochrophyta</taxon>
        <taxon>Bacillariophyta</taxon>
        <taxon>Bacillariophyceae</taxon>
        <taxon>Bacillariophycidae</taxon>
        <taxon>Naviculales</taxon>
        <taxon>Phaeodactylaceae</taxon>
        <taxon>Phaeodactylum</taxon>
    </lineage>
</organism>
<gene>
    <name evidence="3" type="ORF">PHATRDRAFT_42459</name>
</gene>
<dbReference type="AlphaFoldDB" id="B7FRD7"/>
<evidence type="ECO:0000313" key="4">
    <source>
        <dbReference type="Proteomes" id="UP000000759"/>
    </source>
</evidence>
<dbReference type="GeneID" id="7196033"/>
<name>B7FRD7_PHATC</name>
<dbReference type="OrthoDB" id="57480at2759"/>
<dbReference type="HOGENOM" id="CLU_467335_0_0_1"/>
<feature type="region of interest" description="Disordered" evidence="1">
    <location>
        <begin position="52"/>
        <end position="100"/>
    </location>
</feature>
<accession>B7FRD7</accession>
<feature type="signal peptide" evidence="2">
    <location>
        <begin position="1"/>
        <end position="23"/>
    </location>
</feature>
<dbReference type="PaxDb" id="2850-Phatr42459"/>
<feature type="region of interest" description="Disordered" evidence="1">
    <location>
        <begin position="495"/>
        <end position="557"/>
    </location>
</feature>
<dbReference type="InParanoid" id="B7FRD7"/>
<keyword evidence="2" id="KW-0732">Signal</keyword>
<feature type="chain" id="PRO_5002854917" evidence="2">
    <location>
        <begin position="24"/>
        <end position="557"/>
    </location>
</feature>
<evidence type="ECO:0000313" key="3">
    <source>
        <dbReference type="EMBL" id="EEC50992.1"/>
    </source>
</evidence>
<dbReference type="EMBL" id="CM000605">
    <property type="protein sequence ID" value="EEC50992.1"/>
    <property type="molecule type" value="Genomic_DNA"/>
</dbReference>